<feature type="domain" description="RNase H type-1" evidence="1">
    <location>
        <begin position="100"/>
        <end position="161"/>
    </location>
</feature>
<dbReference type="InterPro" id="IPR002156">
    <property type="entry name" value="RNaseH_domain"/>
</dbReference>
<dbReference type="InParanoid" id="A0A2P5ERL3"/>
<sequence>MPMTQPAQMIERNGVRKIRSVLERASLLGDIDSDLILNFRDKLVFFIANHCAADIELRFVVLWTIWNNREKFTHCETGWSQESFFLGYWRLAEIDLVLFIHNSYGKVMMAASACGLNLAADIELAKARAILEGLELAKELGLGHLMIHSDCSNMVRLISGNLLSAADMSFRVLDVREDLVSVSCMVLSFGIVIRWLSPQDC</sequence>
<evidence type="ECO:0000313" key="2">
    <source>
        <dbReference type="EMBL" id="PON88184.1"/>
    </source>
</evidence>
<evidence type="ECO:0000313" key="3">
    <source>
        <dbReference type="Proteomes" id="UP000237000"/>
    </source>
</evidence>
<dbReference type="AlphaFoldDB" id="A0A2P5ERL3"/>
<dbReference type="GO" id="GO:0003676">
    <property type="term" value="F:nucleic acid binding"/>
    <property type="evidence" value="ECO:0007669"/>
    <property type="project" value="InterPro"/>
</dbReference>
<name>A0A2P5ERL3_TREOI</name>
<organism evidence="2 3">
    <name type="scientific">Trema orientale</name>
    <name type="common">Charcoal tree</name>
    <name type="synonym">Celtis orientalis</name>
    <dbReference type="NCBI Taxonomy" id="63057"/>
    <lineage>
        <taxon>Eukaryota</taxon>
        <taxon>Viridiplantae</taxon>
        <taxon>Streptophyta</taxon>
        <taxon>Embryophyta</taxon>
        <taxon>Tracheophyta</taxon>
        <taxon>Spermatophyta</taxon>
        <taxon>Magnoliopsida</taxon>
        <taxon>eudicotyledons</taxon>
        <taxon>Gunneridae</taxon>
        <taxon>Pentapetalae</taxon>
        <taxon>rosids</taxon>
        <taxon>fabids</taxon>
        <taxon>Rosales</taxon>
        <taxon>Cannabaceae</taxon>
        <taxon>Trema</taxon>
    </lineage>
</organism>
<gene>
    <name evidence="2" type="ORF">TorRG33x02_160130</name>
</gene>
<accession>A0A2P5ERL3</accession>
<dbReference type="GO" id="GO:0004523">
    <property type="term" value="F:RNA-DNA hybrid ribonuclease activity"/>
    <property type="evidence" value="ECO:0007669"/>
    <property type="project" value="InterPro"/>
</dbReference>
<evidence type="ECO:0000259" key="1">
    <source>
        <dbReference type="Pfam" id="PF13456"/>
    </source>
</evidence>
<proteinExistence type="predicted"/>
<dbReference type="Pfam" id="PF13456">
    <property type="entry name" value="RVT_3"/>
    <property type="match status" value="1"/>
</dbReference>
<reference evidence="3" key="1">
    <citation type="submission" date="2016-06" db="EMBL/GenBank/DDBJ databases">
        <title>Parallel loss of symbiosis genes in relatives of nitrogen-fixing non-legume Parasponia.</title>
        <authorList>
            <person name="Van Velzen R."/>
            <person name="Holmer R."/>
            <person name="Bu F."/>
            <person name="Rutten L."/>
            <person name="Van Zeijl A."/>
            <person name="Liu W."/>
            <person name="Santuari L."/>
            <person name="Cao Q."/>
            <person name="Sharma T."/>
            <person name="Shen D."/>
            <person name="Roswanjaya Y."/>
            <person name="Wardhani T."/>
            <person name="Kalhor M.S."/>
            <person name="Jansen J."/>
            <person name="Van den Hoogen J."/>
            <person name="Gungor B."/>
            <person name="Hartog M."/>
            <person name="Hontelez J."/>
            <person name="Verver J."/>
            <person name="Yang W.-C."/>
            <person name="Schijlen E."/>
            <person name="Repin R."/>
            <person name="Schilthuizen M."/>
            <person name="Schranz E."/>
            <person name="Heidstra R."/>
            <person name="Miyata K."/>
            <person name="Fedorova E."/>
            <person name="Kohlen W."/>
            <person name="Bisseling T."/>
            <person name="Smit S."/>
            <person name="Geurts R."/>
        </authorList>
    </citation>
    <scope>NUCLEOTIDE SEQUENCE [LARGE SCALE GENOMIC DNA]</scope>
    <source>
        <strain evidence="3">cv. RG33-2</strain>
    </source>
</reference>
<protein>
    <recommendedName>
        <fullName evidence="1">RNase H type-1 domain-containing protein</fullName>
    </recommendedName>
</protein>
<dbReference type="Proteomes" id="UP000237000">
    <property type="component" value="Unassembled WGS sequence"/>
</dbReference>
<comment type="caution">
    <text evidence="2">The sequence shown here is derived from an EMBL/GenBank/DDBJ whole genome shotgun (WGS) entry which is preliminary data.</text>
</comment>
<dbReference type="EMBL" id="JXTC01000108">
    <property type="protein sequence ID" value="PON88184.1"/>
    <property type="molecule type" value="Genomic_DNA"/>
</dbReference>
<keyword evidence="3" id="KW-1185">Reference proteome</keyword>